<keyword evidence="10" id="KW-1185">Reference proteome</keyword>
<organism evidence="9 10">
    <name type="scientific">Pseudidiomarina insulisalsae</name>
    <dbReference type="NCBI Taxonomy" id="575789"/>
    <lineage>
        <taxon>Bacteria</taxon>
        <taxon>Pseudomonadati</taxon>
        <taxon>Pseudomonadota</taxon>
        <taxon>Gammaproteobacteria</taxon>
        <taxon>Alteromonadales</taxon>
        <taxon>Idiomarinaceae</taxon>
        <taxon>Pseudidiomarina</taxon>
    </lineage>
</organism>
<dbReference type="GO" id="GO:0003677">
    <property type="term" value="F:DNA binding"/>
    <property type="evidence" value="ECO:0007669"/>
    <property type="project" value="UniProtKB-KW"/>
</dbReference>
<dbReference type="GO" id="GO:0044780">
    <property type="term" value="P:bacterial-type flagellum assembly"/>
    <property type="evidence" value="ECO:0007669"/>
    <property type="project" value="InterPro"/>
</dbReference>
<dbReference type="InterPro" id="IPR023559">
    <property type="entry name" value="Flagellar_FlhD"/>
</dbReference>
<keyword evidence="9" id="KW-0969">Cilium</keyword>
<keyword evidence="9" id="KW-0282">Flagellum</keyword>
<comment type="caution">
    <text evidence="9">The sequence shown here is derived from an EMBL/GenBank/DDBJ whole genome shotgun (WGS) entry which is preliminary data.</text>
</comment>
<dbReference type="Pfam" id="PF05247">
    <property type="entry name" value="FlhD"/>
    <property type="match status" value="1"/>
</dbReference>
<evidence type="ECO:0000313" key="10">
    <source>
        <dbReference type="Proteomes" id="UP000288259"/>
    </source>
</evidence>
<keyword evidence="7" id="KW-0804">Transcription</keyword>
<keyword evidence="3" id="KW-0805">Transcription regulation</keyword>
<evidence type="ECO:0000256" key="5">
    <source>
        <dbReference type="ARBA" id="ARBA00023157"/>
    </source>
</evidence>
<keyword evidence="9" id="KW-0966">Cell projection</keyword>
<dbReference type="RefSeq" id="WP_126755055.1">
    <property type="nucleotide sequence ID" value="NZ_PIPY01000009.1"/>
</dbReference>
<name>A0A432YDW7_9GAMM</name>
<evidence type="ECO:0000256" key="6">
    <source>
        <dbReference type="ARBA" id="ARBA00023159"/>
    </source>
</evidence>
<keyword evidence="2" id="KW-1005">Bacterial flagellum biogenesis</keyword>
<evidence type="ECO:0000256" key="7">
    <source>
        <dbReference type="ARBA" id="ARBA00023163"/>
    </source>
</evidence>
<accession>A0A432YDW7</accession>
<dbReference type="EMBL" id="PIPY01000009">
    <property type="protein sequence ID" value="RUO59066.1"/>
    <property type="molecule type" value="Genomic_DNA"/>
</dbReference>
<dbReference type="SUPFAM" id="SSF63592">
    <property type="entry name" value="Flagellar transcriptional activator FlhD"/>
    <property type="match status" value="1"/>
</dbReference>
<evidence type="ECO:0000256" key="3">
    <source>
        <dbReference type="ARBA" id="ARBA00023015"/>
    </source>
</evidence>
<dbReference type="OrthoDB" id="5298036at2"/>
<sequence>MAQQTVLAELQEINLSYLLLVQKLLNEDRELALFRLKIDEELADFIGDLSIRELTMLAKQPQVLLRPCLCDVTALREVLSNNKAEGMRETHLAMLMAAATA</sequence>
<evidence type="ECO:0000256" key="1">
    <source>
        <dbReference type="ARBA" id="ARBA00022490"/>
    </source>
</evidence>
<evidence type="ECO:0000256" key="8">
    <source>
        <dbReference type="ARBA" id="ARBA00025431"/>
    </source>
</evidence>
<dbReference type="GO" id="GO:0045893">
    <property type="term" value="P:positive regulation of DNA-templated transcription"/>
    <property type="evidence" value="ECO:0007669"/>
    <property type="project" value="InterPro"/>
</dbReference>
<keyword evidence="1" id="KW-0963">Cytoplasm</keyword>
<dbReference type="AlphaFoldDB" id="A0A432YDW7"/>
<keyword evidence="5" id="KW-1015">Disulfide bond</keyword>
<dbReference type="InterPro" id="IPR036194">
    <property type="entry name" value="FlhD_sf"/>
</dbReference>
<dbReference type="Gene3D" id="1.10.4000.10">
    <property type="entry name" value="Flagellar transcriptional activator FlhD"/>
    <property type="match status" value="1"/>
</dbReference>
<keyword evidence="6" id="KW-0010">Activator</keyword>
<evidence type="ECO:0000256" key="4">
    <source>
        <dbReference type="ARBA" id="ARBA00023125"/>
    </source>
</evidence>
<gene>
    <name evidence="9" type="ORF">CWI71_09615</name>
</gene>
<dbReference type="Proteomes" id="UP000288259">
    <property type="component" value="Unassembled WGS sequence"/>
</dbReference>
<evidence type="ECO:0000256" key="2">
    <source>
        <dbReference type="ARBA" id="ARBA00022795"/>
    </source>
</evidence>
<proteinExistence type="predicted"/>
<evidence type="ECO:0000313" key="9">
    <source>
        <dbReference type="EMBL" id="RUO59066.1"/>
    </source>
</evidence>
<comment type="function">
    <text evidence="8">Functions in complex with FlhC as a master transcriptional regulator that regulates transcription of several flagellar and non-flagellar operons by binding to their promoter region. Activates expression of class 2 flagellar genes, including fliA, which is a flagellum-specific sigma factor that turns on the class 3 genes. Also regulates genes whose products function in a variety of physiological pathways.</text>
</comment>
<keyword evidence="4" id="KW-0238">DNA-binding</keyword>
<reference evidence="10" key="1">
    <citation type="journal article" date="2018" name="Front. Microbiol.">
        <title>Genome-Based Analysis Reveals the Taxonomy and Diversity of the Family Idiomarinaceae.</title>
        <authorList>
            <person name="Liu Y."/>
            <person name="Lai Q."/>
            <person name="Shao Z."/>
        </authorList>
    </citation>
    <scope>NUCLEOTIDE SEQUENCE [LARGE SCALE GENOMIC DNA]</scope>
    <source>
        <strain evidence="10">CVS-6</strain>
    </source>
</reference>
<protein>
    <submittedName>
        <fullName evidence="9">Flagellar transcriptional regulator FlhD</fullName>
    </submittedName>
</protein>